<feature type="domain" description="HTH cro/C1-type" evidence="2">
    <location>
        <begin position="7"/>
        <end position="62"/>
    </location>
</feature>
<dbReference type="KEGG" id="ruj:E5Z56_05680"/>
<dbReference type="InterPro" id="IPR001387">
    <property type="entry name" value="Cro/C1-type_HTH"/>
</dbReference>
<reference evidence="3 4" key="1">
    <citation type="submission" date="2019-04" db="EMBL/GenBank/DDBJ databases">
        <authorList>
            <person name="Embree M."/>
            <person name="Gaffney J.R."/>
        </authorList>
    </citation>
    <scope>NUCLEOTIDE SEQUENCE [LARGE SCALE GENOMIC DNA]</scope>
    <source>
        <strain evidence="3 4">JE7A12</strain>
    </source>
</reference>
<dbReference type="InterPro" id="IPR010982">
    <property type="entry name" value="Lambda_DNA-bd_dom_sf"/>
</dbReference>
<dbReference type="Proteomes" id="UP000301475">
    <property type="component" value="Chromosome"/>
</dbReference>
<dbReference type="PANTHER" id="PTHR46558">
    <property type="entry name" value="TRACRIPTIONAL REGULATORY PROTEIN-RELATED-RELATED"/>
    <property type="match status" value="1"/>
</dbReference>
<dbReference type="EMBL" id="CP039381">
    <property type="protein sequence ID" value="QCT06883.1"/>
    <property type="molecule type" value="Genomic_DNA"/>
</dbReference>
<dbReference type="GO" id="GO:0003677">
    <property type="term" value="F:DNA binding"/>
    <property type="evidence" value="ECO:0007669"/>
    <property type="project" value="UniProtKB-KW"/>
</dbReference>
<evidence type="ECO:0000313" key="3">
    <source>
        <dbReference type="EMBL" id="QCT06883.1"/>
    </source>
</evidence>
<keyword evidence="4" id="KW-1185">Reference proteome</keyword>
<gene>
    <name evidence="3" type="ORF">E5Z56_05680</name>
</gene>
<sequence>MTFGEKLRESRAKSGMTQSELAKAANLGLNTISNYESGKTYPKKREVYDILAEILEVDVNYLRNENEEFITEASEKYGYRGKQQADQLVQEIGGLFAGGELSDDEMDGVMKALQDIYWECKAENREKYTPKKLKKSDE</sequence>
<dbReference type="SMART" id="SM00530">
    <property type="entry name" value="HTH_XRE"/>
    <property type="match status" value="1"/>
</dbReference>
<keyword evidence="1" id="KW-0238">DNA-binding</keyword>
<dbReference type="OrthoDB" id="6315255at2"/>
<proteinExistence type="predicted"/>
<dbReference type="RefSeq" id="WP_138156963.1">
    <property type="nucleotide sequence ID" value="NZ_CP039381.1"/>
</dbReference>
<name>A0A4V1G539_9FIRM</name>
<evidence type="ECO:0000256" key="1">
    <source>
        <dbReference type="ARBA" id="ARBA00023125"/>
    </source>
</evidence>
<protein>
    <submittedName>
        <fullName evidence="3">Helix-turn-helix transcriptional regulator</fullName>
    </submittedName>
</protein>
<dbReference type="PROSITE" id="PS50943">
    <property type="entry name" value="HTH_CROC1"/>
    <property type="match status" value="1"/>
</dbReference>
<accession>A0A4V1G539</accession>
<dbReference type="SUPFAM" id="SSF47413">
    <property type="entry name" value="lambda repressor-like DNA-binding domains"/>
    <property type="match status" value="1"/>
</dbReference>
<dbReference type="AlphaFoldDB" id="A0A4V1G539"/>
<organism evidence="3 4">
    <name type="scientific">Ruminococcus bovis</name>
    <dbReference type="NCBI Taxonomy" id="2564099"/>
    <lineage>
        <taxon>Bacteria</taxon>
        <taxon>Bacillati</taxon>
        <taxon>Bacillota</taxon>
        <taxon>Clostridia</taxon>
        <taxon>Eubacteriales</taxon>
        <taxon>Oscillospiraceae</taxon>
        <taxon>Ruminococcus</taxon>
    </lineage>
</organism>
<dbReference type="CDD" id="cd00093">
    <property type="entry name" value="HTH_XRE"/>
    <property type="match status" value="1"/>
</dbReference>
<evidence type="ECO:0000259" key="2">
    <source>
        <dbReference type="PROSITE" id="PS50943"/>
    </source>
</evidence>
<dbReference type="Pfam" id="PF13560">
    <property type="entry name" value="HTH_31"/>
    <property type="match status" value="1"/>
</dbReference>
<dbReference type="Gene3D" id="1.10.260.40">
    <property type="entry name" value="lambda repressor-like DNA-binding domains"/>
    <property type="match status" value="1"/>
</dbReference>
<dbReference type="PANTHER" id="PTHR46558:SF4">
    <property type="entry name" value="DNA-BIDING PHAGE PROTEIN"/>
    <property type="match status" value="1"/>
</dbReference>
<evidence type="ECO:0000313" key="4">
    <source>
        <dbReference type="Proteomes" id="UP000301475"/>
    </source>
</evidence>